<evidence type="ECO:0000256" key="1">
    <source>
        <dbReference type="ARBA" id="ARBA00004236"/>
    </source>
</evidence>
<organism evidence="9 10">
    <name type="scientific">Oryzisolibacter propanilivorax</name>
    <dbReference type="NCBI Taxonomy" id="1527607"/>
    <lineage>
        <taxon>Bacteria</taxon>
        <taxon>Pseudomonadati</taxon>
        <taxon>Pseudomonadota</taxon>
        <taxon>Betaproteobacteria</taxon>
        <taxon>Burkholderiales</taxon>
        <taxon>Comamonadaceae</taxon>
        <taxon>Oryzisolibacter</taxon>
    </lineage>
</organism>
<dbReference type="Proteomes" id="UP000198552">
    <property type="component" value="Unassembled WGS sequence"/>
</dbReference>
<feature type="non-terminal residue" evidence="9">
    <location>
        <position position="236"/>
    </location>
</feature>
<sequence length="236" mass="25615">MMNFQNLSVVRKLWGLVLGLMLVMLVLLATMVTHVQKLGSESQRIALANEERLGLALRWQGLTALAVERAVLGVSLADEAVAERLRGQAQHNIQTINGLQKQIEDKAFSAEDKAQLARVIEARKVVLEGIGQAGRMRAENDFAGVLTLVEQQLNPAVERYVAQQDAFAQLQQRQRDETVQLMAAQQLRAEWLGGAIALAVALAGILLSALLVRSITRPLARAVALADAIAAGDLTQ</sequence>
<evidence type="ECO:0000256" key="6">
    <source>
        <dbReference type="ARBA" id="ARBA00023224"/>
    </source>
</evidence>
<dbReference type="EMBL" id="FNHP01000010">
    <property type="protein sequence ID" value="SDM63204.1"/>
    <property type="molecule type" value="Genomic_DNA"/>
</dbReference>
<evidence type="ECO:0000256" key="3">
    <source>
        <dbReference type="ARBA" id="ARBA00022692"/>
    </source>
</evidence>
<dbReference type="GO" id="GO:0006935">
    <property type="term" value="P:chemotaxis"/>
    <property type="evidence" value="ECO:0007669"/>
    <property type="project" value="InterPro"/>
</dbReference>
<feature type="transmembrane region" description="Helical" evidence="7">
    <location>
        <begin position="191"/>
        <end position="212"/>
    </location>
</feature>
<dbReference type="GO" id="GO:0007165">
    <property type="term" value="P:signal transduction"/>
    <property type="evidence" value="ECO:0007669"/>
    <property type="project" value="UniProtKB-KW"/>
</dbReference>
<comment type="subcellular location">
    <subcellularLocation>
        <location evidence="1">Cell membrane</location>
    </subcellularLocation>
</comment>
<dbReference type="InterPro" id="IPR003122">
    <property type="entry name" value="Tar_rcpt_lig-bd"/>
</dbReference>
<dbReference type="Pfam" id="PF02203">
    <property type="entry name" value="TarH"/>
    <property type="match status" value="1"/>
</dbReference>
<gene>
    <name evidence="9" type="ORF">SAMN05428957_1101</name>
</gene>
<evidence type="ECO:0000256" key="2">
    <source>
        <dbReference type="ARBA" id="ARBA00022475"/>
    </source>
</evidence>
<evidence type="ECO:0000256" key="5">
    <source>
        <dbReference type="ARBA" id="ARBA00023136"/>
    </source>
</evidence>
<evidence type="ECO:0000256" key="7">
    <source>
        <dbReference type="SAM" id="Phobius"/>
    </source>
</evidence>
<keyword evidence="4 7" id="KW-1133">Transmembrane helix</keyword>
<evidence type="ECO:0000313" key="9">
    <source>
        <dbReference type="EMBL" id="SDM63204.1"/>
    </source>
</evidence>
<accession>A0A1G9UTE9</accession>
<evidence type="ECO:0000259" key="8">
    <source>
        <dbReference type="Pfam" id="PF02203"/>
    </source>
</evidence>
<reference evidence="10" key="1">
    <citation type="submission" date="2016-10" db="EMBL/GenBank/DDBJ databases">
        <authorList>
            <person name="Varghese N."/>
            <person name="Submissions S."/>
        </authorList>
    </citation>
    <scope>NUCLEOTIDE SEQUENCE [LARGE SCALE GENOMIC DNA]</scope>
    <source>
        <strain evidence="10">EPL6</strain>
    </source>
</reference>
<keyword evidence="10" id="KW-1185">Reference proteome</keyword>
<feature type="domain" description="Chemotaxis methyl-accepting receptor Tar-related ligand-binding" evidence="8">
    <location>
        <begin position="4"/>
        <end position="173"/>
    </location>
</feature>
<dbReference type="STRING" id="1527607.SAMN05428957_1101"/>
<protein>
    <submittedName>
        <fullName evidence="9">Tar ligand binding domain homologue</fullName>
    </submittedName>
</protein>
<dbReference type="AlphaFoldDB" id="A0A1G9UTE9"/>
<keyword evidence="2" id="KW-1003">Cell membrane</keyword>
<dbReference type="Gene3D" id="6.10.340.10">
    <property type="match status" value="1"/>
</dbReference>
<keyword evidence="5 7" id="KW-0472">Membrane</keyword>
<keyword evidence="3 7" id="KW-0812">Transmembrane</keyword>
<proteinExistence type="predicted"/>
<dbReference type="GO" id="GO:0005886">
    <property type="term" value="C:plasma membrane"/>
    <property type="evidence" value="ECO:0007669"/>
    <property type="project" value="UniProtKB-SubCell"/>
</dbReference>
<evidence type="ECO:0000256" key="4">
    <source>
        <dbReference type="ARBA" id="ARBA00022989"/>
    </source>
</evidence>
<dbReference type="CDD" id="cd19411">
    <property type="entry name" value="MCP2201-like_sensor"/>
    <property type="match status" value="1"/>
</dbReference>
<dbReference type="RefSeq" id="WP_342672244.1">
    <property type="nucleotide sequence ID" value="NZ_FNHP01000010.1"/>
</dbReference>
<keyword evidence="6" id="KW-0807">Transducer</keyword>
<dbReference type="InterPro" id="IPR047347">
    <property type="entry name" value="YvaQ-like_sensor"/>
</dbReference>
<name>A0A1G9UTE9_9BURK</name>
<feature type="transmembrane region" description="Helical" evidence="7">
    <location>
        <begin position="12"/>
        <end position="32"/>
    </location>
</feature>
<evidence type="ECO:0000313" key="10">
    <source>
        <dbReference type="Proteomes" id="UP000198552"/>
    </source>
</evidence>